<dbReference type="RefSeq" id="WP_068424818.1">
    <property type="nucleotide sequence ID" value="NZ_LVHI01000012.1"/>
</dbReference>
<organism evidence="2 3">
    <name type="scientific">Rhodococcoides kyotonense</name>
    <dbReference type="NCBI Taxonomy" id="398843"/>
    <lineage>
        <taxon>Bacteria</taxon>
        <taxon>Bacillati</taxon>
        <taxon>Actinomycetota</taxon>
        <taxon>Actinomycetes</taxon>
        <taxon>Mycobacteriales</taxon>
        <taxon>Nocardiaceae</taxon>
        <taxon>Rhodococcoides</taxon>
    </lineage>
</organism>
<dbReference type="AlphaFoldDB" id="A0A177YGT8"/>
<dbReference type="Proteomes" id="UP000077519">
    <property type="component" value="Unassembled WGS sequence"/>
</dbReference>
<evidence type="ECO:0000259" key="1">
    <source>
        <dbReference type="Pfam" id="PF00668"/>
    </source>
</evidence>
<dbReference type="Gene3D" id="3.30.559.10">
    <property type="entry name" value="Chloramphenicol acetyltransferase-like domain"/>
    <property type="match status" value="1"/>
</dbReference>
<name>A0A177YGT8_9NOCA</name>
<dbReference type="InterPro" id="IPR001242">
    <property type="entry name" value="Condensation_dom"/>
</dbReference>
<keyword evidence="3" id="KW-1185">Reference proteome</keyword>
<proteinExistence type="predicted"/>
<dbReference type="InterPro" id="IPR023213">
    <property type="entry name" value="CAT-like_dom_sf"/>
</dbReference>
<keyword evidence="2" id="KW-0808">Transferase</keyword>
<dbReference type="Pfam" id="PF00668">
    <property type="entry name" value="Condensation"/>
    <property type="match status" value="1"/>
</dbReference>
<accession>A0A177YGT8</accession>
<reference evidence="2 3" key="1">
    <citation type="submission" date="2016-03" db="EMBL/GenBank/DDBJ databases">
        <title>Genome sequence of Rhodococcus kyotonensis KB10.</title>
        <authorList>
            <person name="Jeong H."/>
            <person name="Hong C.E."/>
            <person name="Jo S.H."/>
            <person name="Park J.M."/>
        </authorList>
    </citation>
    <scope>NUCLEOTIDE SEQUENCE [LARGE SCALE GENOMIC DNA]</scope>
    <source>
        <strain evidence="2 3">KB10</strain>
    </source>
</reference>
<feature type="domain" description="Condensation" evidence="1">
    <location>
        <begin position="69"/>
        <end position="353"/>
    </location>
</feature>
<dbReference type="GO" id="GO:0016746">
    <property type="term" value="F:acyltransferase activity"/>
    <property type="evidence" value="ECO:0007669"/>
    <property type="project" value="UniProtKB-KW"/>
</dbReference>
<comment type="caution">
    <text evidence="2">The sequence shown here is derived from an EMBL/GenBank/DDBJ whole genome shotgun (WGS) entry which is preliminary data.</text>
</comment>
<evidence type="ECO:0000313" key="3">
    <source>
        <dbReference type="Proteomes" id="UP000077519"/>
    </source>
</evidence>
<evidence type="ECO:0000313" key="2">
    <source>
        <dbReference type="EMBL" id="OAK54510.1"/>
    </source>
</evidence>
<sequence>MVSFGLIGDWNPVPGHVTTWKPTPECIARVHAAPPHPVPPSHIQEEYLKSAYRNRDSGFRFSRLCLVTFDIFEPLNADAMTQAVNGFLRKHDTFASWFHTDEHGVVRHVTDPEFVELAPTDVGEFDDQEALRQHVQDTTPGPTSWDCFSFGVIDHGDTFTVYAAVDHLNTDGISQALTFFELRTLYTEAAAGTLNVQPCLGSYLEYCTREREASAQLTSRSHEVRTWIDLVRENGGDLPTFALPLDAHAEKYTRSEVRDFPLFDKELADAFDEACERAGAKITGGIFAAAAIAEYELVGKKNYLGLTPKSTRTTPGEFGAIGWFSSLIPVHFTVSGTLTFSHLAGVAQRAFESGKLLSNVSYHRVLELVTPDSGITTQPGWSAPMISYVDVRKLPGADIVSSVNGGLFGNQGSSDEVYMWINRFENHTGATFMFPGTDVARRSIDRYFAAIGDVFLSVARTGDYSFADAVSGRTA</sequence>
<dbReference type="Gene3D" id="3.30.559.30">
    <property type="entry name" value="Nonribosomal peptide synthetase, condensation domain"/>
    <property type="match status" value="1"/>
</dbReference>
<gene>
    <name evidence="2" type="ORF">A3K89_03865</name>
</gene>
<dbReference type="GO" id="GO:0008610">
    <property type="term" value="P:lipid biosynthetic process"/>
    <property type="evidence" value="ECO:0007669"/>
    <property type="project" value="UniProtKB-ARBA"/>
</dbReference>
<dbReference type="SUPFAM" id="SSF52777">
    <property type="entry name" value="CoA-dependent acyltransferases"/>
    <property type="match status" value="2"/>
</dbReference>
<dbReference type="EMBL" id="LVHI01000012">
    <property type="protein sequence ID" value="OAK54510.1"/>
    <property type="molecule type" value="Genomic_DNA"/>
</dbReference>
<keyword evidence="2" id="KW-0012">Acyltransferase</keyword>
<protein>
    <submittedName>
        <fullName evidence="2">Acyltransferase</fullName>
    </submittedName>
</protein>